<keyword evidence="1" id="KW-0732">Signal</keyword>
<name>A0ABW2ZJF9_9SPHI</name>
<sequence length="220" mass="24200">MKKSYLLTGAALLLGASNIFAQASAKQTSSTFLFPEFTSGTVFQKNGATLDATLDYNTVTQEMMFAQEGKNLILNDVSNIDSVVINGVVLVPARNVFFEKLTKTPIALYAQYKGKIVQGDPLGGRIGTSNSTLNGQLNGRKANNDKPGNYDLKLADGYTMDVQTIYWLKKGNEYTQVSTLKAFTKQFPGKEAQIDAFVKENNISIVKIQDMIRLTEFVNK</sequence>
<accession>A0ABW2ZJF9</accession>
<reference evidence="3" key="1">
    <citation type="journal article" date="2019" name="Int. J. Syst. Evol. Microbiol.">
        <title>The Global Catalogue of Microorganisms (GCM) 10K type strain sequencing project: providing services to taxonomists for standard genome sequencing and annotation.</title>
        <authorList>
            <consortium name="The Broad Institute Genomics Platform"/>
            <consortium name="The Broad Institute Genome Sequencing Center for Infectious Disease"/>
            <person name="Wu L."/>
            <person name="Ma J."/>
        </authorList>
    </citation>
    <scope>NUCLEOTIDE SEQUENCE [LARGE SCALE GENOMIC DNA]</scope>
    <source>
        <strain evidence="3">CCUG 60742</strain>
    </source>
</reference>
<dbReference type="RefSeq" id="WP_377144115.1">
    <property type="nucleotide sequence ID" value="NZ_JBHTIA010000012.1"/>
</dbReference>
<proteinExistence type="predicted"/>
<evidence type="ECO:0000313" key="3">
    <source>
        <dbReference type="Proteomes" id="UP001597073"/>
    </source>
</evidence>
<organism evidence="2 3">
    <name type="scientific">Mucilaginibacter lutimaris</name>
    <dbReference type="NCBI Taxonomy" id="931629"/>
    <lineage>
        <taxon>Bacteria</taxon>
        <taxon>Pseudomonadati</taxon>
        <taxon>Bacteroidota</taxon>
        <taxon>Sphingobacteriia</taxon>
        <taxon>Sphingobacteriales</taxon>
        <taxon>Sphingobacteriaceae</taxon>
        <taxon>Mucilaginibacter</taxon>
    </lineage>
</organism>
<dbReference type="EMBL" id="JBHTIA010000012">
    <property type="protein sequence ID" value="MFD0766320.1"/>
    <property type="molecule type" value="Genomic_DNA"/>
</dbReference>
<gene>
    <name evidence="2" type="ORF">ACFQZI_15770</name>
</gene>
<feature type="signal peptide" evidence="1">
    <location>
        <begin position="1"/>
        <end position="21"/>
    </location>
</feature>
<feature type="chain" id="PRO_5046243297" evidence="1">
    <location>
        <begin position="22"/>
        <end position="220"/>
    </location>
</feature>
<dbReference type="Proteomes" id="UP001597073">
    <property type="component" value="Unassembled WGS sequence"/>
</dbReference>
<evidence type="ECO:0000313" key="2">
    <source>
        <dbReference type="EMBL" id="MFD0766320.1"/>
    </source>
</evidence>
<keyword evidence="3" id="KW-1185">Reference proteome</keyword>
<protein>
    <submittedName>
        <fullName evidence="2">Uncharacterized protein</fullName>
    </submittedName>
</protein>
<evidence type="ECO:0000256" key="1">
    <source>
        <dbReference type="SAM" id="SignalP"/>
    </source>
</evidence>
<comment type="caution">
    <text evidence="2">The sequence shown here is derived from an EMBL/GenBank/DDBJ whole genome shotgun (WGS) entry which is preliminary data.</text>
</comment>